<dbReference type="Proteomes" id="UP000236630">
    <property type="component" value="Unassembled WGS sequence"/>
</dbReference>
<evidence type="ECO:0000256" key="10">
    <source>
        <dbReference type="RuleBase" id="RU321113"/>
    </source>
</evidence>
<feature type="transmembrane region" description="Helical" evidence="10">
    <location>
        <begin position="208"/>
        <end position="229"/>
    </location>
</feature>
<feature type="transmembrane region" description="Helical" evidence="10">
    <location>
        <begin position="279"/>
        <end position="299"/>
    </location>
</feature>
<feature type="domain" description="K+ potassium transporter integral membrane" evidence="11">
    <location>
        <begin position="29"/>
        <end position="494"/>
    </location>
</feature>
<feature type="transmembrane region" description="Helical" evidence="10">
    <location>
        <begin position="431"/>
        <end position="451"/>
    </location>
</feature>
<comment type="function">
    <text evidence="10">Potassium transporter.</text>
</comment>
<keyword evidence="6 10" id="KW-0630">Potassium</keyword>
<evidence type="ECO:0000256" key="1">
    <source>
        <dbReference type="ARBA" id="ARBA00004651"/>
    </source>
</evidence>
<accession>A0A2H5PHE8</accession>
<feature type="transmembrane region" description="Helical" evidence="10">
    <location>
        <begin position="28"/>
        <end position="49"/>
    </location>
</feature>
<organism evidence="13 14">
    <name type="scientific">Citrus unshiu</name>
    <name type="common">Satsuma mandarin</name>
    <name type="synonym">Citrus nobilis var. unshiu</name>
    <dbReference type="NCBI Taxonomy" id="55188"/>
    <lineage>
        <taxon>Eukaryota</taxon>
        <taxon>Viridiplantae</taxon>
        <taxon>Streptophyta</taxon>
        <taxon>Embryophyta</taxon>
        <taxon>Tracheophyta</taxon>
        <taxon>Spermatophyta</taxon>
        <taxon>Magnoliopsida</taxon>
        <taxon>eudicotyledons</taxon>
        <taxon>Gunneridae</taxon>
        <taxon>Pentapetalae</taxon>
        <taxon>rosids</taxon>
        <taxon>malvids</taxon>
        <taxon>Sapindales</taxon>
        <taxon>Rutaceae</taxon>
        <taxon>Aurantioideae</taxon>
        <taxon>Citrus</taxon>
    </lineage>
</organism>
<name>A0A2H5PHE8_CITUN</name>
<dbReference type="Pfam" id="PF02705">
    <property type="entry name" value="K_trans"/>
    <property type="match status" value="1"/>
</dbReference>
<dbReference type="PANTHER" id="PTHR30540:SF13">
    <property type="entry name" value="POTASSIUM TRANSPORTER 17-RELATED"/>
    <property type="match status" value="1"/>
</dbReference>
<feature type="transmembrane region" description="Helical" evidence="10">
    <location>
        <begin position="180"/>
        <end position="201"/>
    </location>
</feature>
<comment type="caution">
    <text evidence="13">The sequence shown here is derived from an EMBL/GenBank/DDBJ whole genome shotgun (WGS) entry which is preliminary data.</text>
</comment>
<protein>
    <recommendedName>
        <fullName evidence="10">Potassium transporter</fullName>
    </recommendedName>
</protein>
<evidence type="ECO:0000313" key="14">
    <source>
        <dbReference type="Proteomes" id="UP000236630"/>
    </source>
</evidence>
<dbReference type="NCBIfam" id="TIGR00794">
    <property type="entry name" value="kup"/>
    <property type="match status" value="1"/>
</dbReference>
<evidence type="ECO:0000259" key="11">
    <source>
        <dbReference type="Pfam" id="PF02705"/>
    </source>
</evidence>
<dbReference type="GO" id="GO:0005886">
    <property type="term" value="C:plasma membrane"/>
    <property type="evidence" value="ECO:0007669"/>
    <property type="project" value="UniProtKB-SubCell"/>
</dbReference>
<dbReference type="GO" id="GO:0015079">
    <property type="term" value="F:potassium ion transmembrane transporter activity"/>
    <property type="evidence" value="ECO:0007669"/>
    <property type="project" value="UniProtKB-UniRule"/>
</dbReference>
<comment type="similarity">
    <text evidence="2 10">Belongs to the HAK/KUP transporter (TC 2.A.72.3) family.</text>
</comment>
<dbReference type="InterPro" id="IPR003855">
    <property type="entry name" value="K+_transporter"/>
</dbReference>
<comment type="subcellular location">
    <subcellularLocation>
        <location evidence="1">Cell membrane</location>
        <topology evidence="1">Multi-pass membrane protein</topology>
    </subcellularLocation>
    <subcellularLocation>
        <location evidence="10">Membrane</location>
        <topology evidence="10">Multi-pass membrane protein</topology>
    </subcellularLocation>
</comment>
<evidence type="ECO:0000256" key="5">
    <source>
        <dbReference type="ARBA" id="ARBA00022692"/>
    </source>
</evidence>
<reference evidence="13 14" key="1">
    <citation type="journal article" date="2017" name="Front. Genet.">
        <title>Draft sequencing of the heterozygous diploid genome of Satsuma (Citrus unshiu Marc.) using a hybrid assembly approach.</title>
        <authorList>
            <person name="Shimizu T."/>
            <person name="Tanizawa Y."/>
            <person name="Mochizuki T."/>
            <person name="Nagasaki H."/>
            <person name="Yoshioka T."/>
            <person name="Toyoda A."/>
            <person name="Fujiyama A."/>
            <person name="Kaminuma E."/>
            <person name="Nakamura Y."/>
        </authorList>
    </citation>
    <scope>NUCLEOTIDE SEQUENCE [LARGE SCALE GENOMIC DNA]</scope>
    <source>
        <strain evidence="14">cv. Miyagawa wase</strain>
    </source>
</reference>
<evidence type="ECO:0000256" key="7">
    <source>
        <dbReference type="ARBA" id="ARBA00022989"/>
    </source>
</evidence>
<keyword evidence="8 10" id="KW-0406">Ion transport</keyword>
<dbReference type="STRING" id="55188.A0A2H5PHE8"/>
<gene>
    <name evidence="13" type="ORF">CUMW_136900</name>
</gene>
<dbReference type="EMBL" id="BDQV01000074">
    <property type="protein sequence ID" value="GAY51789.1"/>
    <property type="molecule type" value="Genomic_DNA"/>
</dbReference>
<proteinExistence type="inferred from homology"/>
<evidence type="ECO:0000256" key="8">
    <source>
        <dbReference type="ARBA" id="ARBA00023065"/>
    </source>
</evidence>
<keyword evidence="3" id="KW-0813">Transport</keyword>
<feature type="transmembrane region" description="Helical" evidence="10">
    <location>
        <begin position="376"/>
        <end position="394"/>
    </location>
</feature>
<evidence type="ECO:0000256" key="6">
    <source>
        <dbReference type="ARBA" id="ARBA00022958"/>
    </source>
</evidence>
<dbReference type="AlphaFoldDB" id="A0A2H5PHE8"/>
<dbReference type="PANTHER" id="PTHR30540">
    <property type="entry name" value="OSMOTIC STRESS POTASSIUM TRANSPORTER"/>
    <property type="match status" value="1"/>
</dbReference>
<feature type="domain" description="K+ potassium transporter C-terminal" evidence="12">
    <location>
        <begin position="508"/>
        <end position="684"/>
    </location>
</feature>
<keyword evidence="7 10" id="KW-1133">Transmembrane helix</keyword>
<keyword evidence="14" id="KW-1185">Reference proteome</keyword>
<evidence type="ECO:0000256" key="3">
    <source>
        <dbReference type="ARBA" id="ARBA00022448"/>
    </source>
</evidence>
<keyword evidence="4 10" id="KW-0633">Potassium transport</keyword>
<evidence type="ECO:0000256" key="9">
    <source>
        <dbReference type="ARBA" id="ARBA00023136"/>
    </source>
</evidence>
<feature type="transmembrane region" description="Helical" evidence="10">
    <location>
        <begin position="400"/>
        <end position="424"/>
    </location>
</feature>
<feature type="transmembrane region" description="Helical" evidence="10">
    <location>
        <begin position="145"/>
        <end position="168"/>
    </location>
</feature>
<evidence type="ECO:0000256" key="2">
    <source>
        <dbReference type="ARBA" id="ARBA00008440"/>
    </source>
</evidence>
<sequence>MDRQLGAADSVAASTFSEVVGRWENLVLAYKTLGVVFGGLVTSPLYVYPSMPLKSPTEDDYLGIYSIMFWTLTLIGVVKYASIALKADDQGEGGTFALYSLLSRKMDIGFFSAKNLDSNSIFHEGAENKSRLGKFFEKSILARRILLFIAMLGMCMLIGDGILTPAISVLSAMDGIRAPFPSVTLVEALSAIVLIVLFLLQKFGTSRVSFLFSPIMGAWTFSTPLPGIFKALSPHYTFHFFWRKGKEGWLLLGGTVLCITGSEALFADLGHFNRSSIQMAFLFTIYPSLVLTYAGQTAYLIRHPNDHEDGFYKFIPKSVYWPIFIIATLAAIVASQSLISATFSVIKQSVVLDYFPRVKVVHTSSNKEGEVYSPEVNYILMILCVAVILIFGEGKDIGNAFGVVVSLVMLITTILLTLVMIVIWRTPSLLVALYFLVFFTMEGVYVSAVFTKIPEGGWIPFAISFFLAFIMFGWFNGRQKKIEYELTHKIDLERLGTLLSDPGVQRVPGLCFFYTNIHQDGLTPILGHYIKNMRSLHKVTVFTTLRYLLVPRVAPEERIIVRKLGLKGVYGCVIQHGYADTLNLEGNDFVNQVTDCLREHIEKYLDCLPSNPVDIQEEISALEEAKLSDVIHVRGKTRFYIGKNCKRFDRIMLAFYEVLHSNCRSALPALSVPLSQRIEVGMLYEA</sequence>
<dbReference type="InterPro" id="IPR053951">
    <property type="entry name" value="K_trans_N"/>
</dbReference>
<dbReference type="Pfam" id="PF22776">
    <property type="entry name" value="K_trans_C"/>
    <property type="match status" value="1"/>
</dbReference>
<keyword evidence="9 10" id="KW-0472">Membrane</keyword>
<evidence type="ECO:0000259" key="12">
    <source>
        <dbReference type="Pfam" id="PF22776"/>
    </source>
</evidence>
<dbReference type="InterPro" id="IPR053952">
    <property type="entry name" value="K_trans_C"/>
</dbReference>
<evidence type="ECO:0000256" key="4">
    <source>
        <dbReference type="ARBA" id="ARBA00022538"/>
    </source>
</evidence>
<keyword evidence="5 10" id="KW-0812">Transmembrane</keyword>
<feature type="transmembrane region" description="Helical" evidence="10">
    <location>
        <begin position="61"/>
        <end position="81"/>
    </location>
</feature>
<feature type="transmembrane region" description="Helical" evidence="10">
    <location>
        <begin position="457"/>
        <end position="475"/>
    </location>
</feature>
<evidence type="ECO:0000313" key="13">
    <source>
        <dbReference type="EMBL" id="GAY51789.1"/>
    </source>
</evidence>
<feature type="transmembrane region" description="Helical" evidence="10">
    <location>
        <begin position="319"/>
        <end position="339"/>
    </location>
</feature>
<feature type="transmembrane region" description="Helical" evidence="10">
    <location>
        <begin position="249"/>
        <end position="267"/>
    </location>
</feature>